<dbReference type="PIRSF" id="PIRSF037567">
    <property type="entry name" value="MTTB_MeTrfase"/>
    <property type="match status" value="1"/>
</dbReference>
<dbReference type="EMBL" id="NPEV01000015">
    <property type="protein sequence ID" value="RAI27700.1"/>
    <property type="molecule type" value="Genomic_DNA"/>
</dbReference>
<evidence type="ECO:0000313" key="6">
    <source>
        <dbReference type="EMBL" id="RAI27700.1"/>
    </source>
</evidence>
<dbReference type="GO" id="GO:0008168">
    <property type="term" value="F:methyltransferase activity"/>
    <property type="evidence" value="ECO:0007669"/>
    <property type="project" value="UniProtKB-KW"/>
</dbReference>
<gene>
    <name evidence="6" type="ORF">CH339_09120</name>
</gene>
<comment type="similarity">
    <text evidence="1 4">Belongs to the trimethylamine methyltransferase family.</text>
</comment>
<reference evidence="6 7" key="1">
    <citation type="submission" date="2017-07" db="EMBL/GenBank/DDBJ databases">
        <title>Draft Genome Sequences of Select Purple Nonsulfur Bacteria.</title>
        <authorList>
            <person name="Lasarre B."/>
            <person name="Mckinlay J.B."/>
        </authorList>
    </citation>
    <scope>NUCLEOTIDE SEQUENCE [LARGE SCALE GENOMIC DNA]</scope>
    <source>
        <strain evidence="6 7">DSM 11290</strain>
    </source>
</reference>
<proteinExistence type="inferred from homology"/>
<dbReference type="GO" id="GO:0015948">
    <property type="term" value="P:methanogenesis"/>
    <property type="evidence" value="ECO:0007669"/>
    <property type="project" value="UniProtKB-UniRule"/>
</dbReference>
<dbReference type="Gene3D" id="3.20.20.480">
    <property type="entry name" value="Trimethylamine methyltransferase-like"/>
    <property type="match status" value="1"/>
</dbReference>
<dbReference type="GO" id="GO:0032259">
    <property type="term" value="P:methylation"/>
    <property type="evidence" value="ECO:0007669"/>
    <property type="project" value="UniProtKB-KW"/>
</dbReference>
<keyword evidence="7" id="KW-1185">Reference proteome</keyword>
<dbReference type="AlphaFoldDB" id="A0A327JMI2"/>
<organism evidence="6 7">
    <name type="scientific">Rhodobium orientis</name>
    <dbReference type="NCBI Taxonomy" id="34017"/>
    <lineage>
        <taxon>Bacteria</taxon>
        <taxon>Pseudomonadati</taxon>
        <taxon>Pseudomonadota</taxon>
        <taxon>Alphaproteobacteria</taxon>
        <taxon>Hyphomicrobiales</taxon>
        <taxon>Rhodobiaceae</taxon>
        <taxon>Rhodobium</taxon>
    </lineage>
</organism>
<dbReference type="RefSeq" id="WP_111434048.1">
    <property type="nucleotide sequence ID" value="NZ_JACIGG010000018.1"/>
</dbReference>
<dbReference type="InterPro" id="IPR010426">
    <property type="entry name" value="MTTB_MeTrfase"/>
</dbReference>
<dbReference type="InterPro" id="IPR038601">
    <property type="entry name" value="MttB-like_sf"/>
</dbReference>
<evidence type="ECO:0000256" key="5">
    <source>
        <dbReference type="SAM" id="MobiDB-lite"/>
    </source>
</evidence>
<evidence type="ECO:0000256" key="1">
    <source>
        <dbReference type="ARBA" id="ARBA00007137"/>
    </source>
</evidence>
<keyword evidence="3 4" id="KW-0808">Transferase</keyword>
<evidence type="ECO:0000313" key="7">
    <source>
        <dbReference type="Proteomes" id="UP000249299"/>
    </source>
</evidence>
<accession>A0A327JMI2</accession>
<dbReference type="Proteomes" id="UP000249299">
    <property type="component" value="Unassembled WGS sequence"/>
</dbReference>
<feature type="region of interest" description="Disordered" evidence="5">
    <location>
        <begin position="1"/>
        <end position="39"/>
    </location>
</feature>
<keyword evidence="2 6" id="KW-0489">Methyltransferase</keyword>
<evidence type="ECO:0000256" key="4">
    <source>
        <dbReference type="PIRNR" id="PIRNR037567"/>
    </source>
</evidence>
<comment type="caution">
    <text evidence="6">The sequence shown here is derived from an EMBL/GenBank/DDBJ whole genome shotgun (WGS) entry which is preliminary data.</text>
</comment>
<dbReference type="EC" id="2.1.1.-" evidence="4"/>
<dbReference type="OrthoDB" id="5713681at2"/>
<dbReference type="Pfam" id="PF06253">
    <property type="entry name" value="MTTB"/>
    <property type="match status" value="1"/>
</dbReference>
<sequence>MTGREERQRGRRRNRGDGTTKPVLEQMPWRQPTYQDPPIEPLDAEGVEKIHLTAMRILEEIGIDFLNEEAKDVLKKAGVDVDPDSDRVRMDRDFVMERVRRAPEQFTITPRNPERSIVWGGRHTTFGNVSSPPNVTDLDHGRRTGTREDFRALLKLSHAFNCIHFVGGYPVEPIDIHPSVRHLDAILDKLVLTDKVIHAYCLGTERVEDAMEMVRIAAGLTHEEFDARPRMFTNINSSSPLKHDWPMLDGAMRMARRGQPVLVTPFTLSGAMAPVTLAGAIAQQTAEALAAIALLQEINPGVPVGYGAFTSNVDMKTGAPAFGTPEFMRATQMSGQMARFYGLPFRSTGANAANFPDGQAVWESMNSLFGATTAHANVIYHAAGWLEGGLLASMEKFVMDCEVLQQIAYYHQPVPVDDDSLAFAAIAEVGPNGHFFGAAHTMERYRTAYYAPFLSDWSNFETWMEHGGRTVHERANTLWKKIVAAYEPPPMDEAIREELEAFVARRKEEGGAPTDF</sequence>
<evidence type="ECO:0000256" key="3">
    <source>
        <dbReference type="ARBA" id="ARBA00022679"/>
    </source>
</evidence>
<evidence type="ECO:0000256" key="2">
    <source>
        <dbReference type="ARBA" id="ARBA00022603"/>
    </source>
</evidence>
<protein>
    <recommendedName>
        <fullName evidence="4">Methyltransferase</fullName>
        <ecNumber evidence="4">2.1.1.-</ecNumber>
    </recommendedName>
</protein>
<name>A0A327JMI2_9HYPH</name>